<proteinExistence type="predicted"/>
<dbReference type="Pfam" id="PF01497">
    <property type="entry name" value="Peripla_BP_2"/>
    <property type="match status" value="1"/>
</dbReference>
<protein>
    <submittedName>
        <fullName evidence="6">Ferrichrome-binding protein</fullName>
    </submittedName>
</protein>
<feature type="domain" description="Fe/B12 periplasmic-binding" evidence="5">
    <location>
        <begin position="197"/>
        <end position="358"/>
    </location>
</feature>
<evidence type="ECO:0000256" key="3">
    <source>
        <dbReference type="ARBA" id="ARBA00022729"/>
    </source>
</evidence>
<dbReference type="InterPro" id="IPR006311">
    <property type="entry name" value="TAT_signal"/>
</dbReference>
<feature type="region of interest" description="Disordered" evidence="4">
    <location>
        <begin position="26"/>
        <end position="65"/>
    </location>
</feature>
<evidence type="ECO:0000256" key="4">
    <source>
        <dbReference type="SAM" id="MobiDB-lite"/>
    </source>
</evidence>
<gene>
    <name evidence="6" type="ORF">SAMN05216559_2069</name>
</gene>
<dbReference type="SUPFAM" id="SSF53807">
    <property type="entry name" value="Helical backbone' metal receptor"/>
    <property type="match status" value="1"/>
</dbReference>
<comment type="subcellular location">
    <subcellularLocation>
        <location evidence="1">Cell envelope</location>
    </subcellularLocation>
</comment>
<dbReference type="InterPro" id="IPR002491">
    <property type="entry name" value="ABC_transptr_periplasmic_BD"/>
</dbReference>
<accession>A0A1I6L5S5</accession>
<feature type="compositionally biased region" description="Acidic residues" evidence="4">
    <location>
        <begin position="40"/>
        <end position="50"/>
    </location>
</feature>
<dbReference type="Gene3D" id="3.40.50.1980">
    <property type="entry name" value="Nitrogenase molybdenum iron protein domain"/>
    <property type="match status" value="2"/>
</dbReference>
<dbReference type="STRING" id="767519.SAMN05216559_2069"/>
<organism evidence="6 7">
    <name type="scientific">Halomicrobium zhouii</name>
    <dbReference type="NCBI Taxonomy" id="767519"/>
    <lineage>
        <taxon>Archaea</taxon>
        <taxon>Methanobacteriati</taxon>
        <taxon>Methanobacteriota</taxon>
        <taxon>Stenosarchaea group</taxon>
        <taxon>Halobacteria</taxon>
        <taxon>Halobacteriales</taxon>
        <taxon>Haloarculaceae</taxon>
        <taxon>Halomicrobium</taxon>
    </lineage>
</organism>
<keyword evidence="2" id="KW-0813">Transport</keyword>
<dbReference type="Proteomes" id="UP000199062">
    <property type="component" value="Unassembled WGS sequence"/>
</dbReference>
<evidence type="ECO:0000256" key="1">
    <source>
        <dbReference type="ARBA" id="ARBA00004196"/>
    </source>
</evidence>
<dbReference type="InterPro" id="IPR051313">
    <property type="entry name" value="Bact_iron-sidero_bind"/>
</dbReference>
<keyword evidence="3" id="KW-0732">Signal</keyword>
<dbReference type="RefSeq" id="WP_089816465.1">
    <property type="nucleotide sequence ID" value="NZ_FOZK01000002.1"/>
</dbReference>
<dbReference type="EMBL" id="FOZK01000002">
    <property type="protein sequence ID" value="SFR98630.1"/>
    <property type="molecule type" value="Genomic_DNA"/>
</dbReference>
<dbReference type="PROSITE" id="PS51257">
    <property type="entry name" value="PROKAR_LIPOPROTEIN"/>
    <property type="match status" value="1"/>
</dbReference>
<dbReference type="PANTHER" id="PTHR30532">
    <property type="entry name" value="IRON III DICITRATE-BINDING PERIPLASMIC PROTEIN"/>
    <property type="match status" value="1"/>
</dbReference>
<feature type="compositionally biased region" description="Low complexity" evidence="4">
    <location>
        <begin position="51"/>
        <end position="65"/>
    </location>
</feature>
<evidence type="ECO:0000313" key="7">
    <source>
        <dbReference type="Proteomes" id="UP000199062"/>
    </source>
</evidence>
<evidence type="ECO:0000259" key="5">
    <source>
        <dbReference type="Pfam" id="PF01497"/>
    </source>
</evidence>
<keyword evidence="7" id="KW-1185">Reference proteome</keyword>
<evidence type="ECO:0000313" key="6">
    <source>
        <dbReference type="EMBL" id="SFR98630.1"/>
    </source>
</evidence>
<dbReference type="AlphaFoldDB" id="A0A1I6L5S5"/>
<dbReference type="OrthoDB" id="304381at2157"/>
<sequence length="400" mass="44125">MSDDTRRTRRNVLRTSAALAAVGGLAGCSQDESGARSTDGETEMNAENETDGTSGTDSGTPSETTTAAESSYSVAIEPMGEVTFESVPETWVANNGSWADMGIALGQEPPKGLWLPSRYHTHYYDEIPDVSVDKSNMATLSQQGSVGKEQFYELDGDVHIIDPNFLQNRFDGWDQTDVDEVSEQIGPFFGNSIFSTGYTWHSEYRYYSLMEAFEKLAAVFQETDRYEAFESVHEEFQNALAPVVPTRSERPSAAVVWGAGDQPETFYPYTIGPGTSFKHLRDLGVKDALAETDVKDFHTSRGAIDYETLLEVDPPALLLRGQETKTADEFRDTVVSYMQDHDVAGDLTAVQNGDVYQAGPLYQGPITNLVVTERLAATLYDHDGELFDRQRVSDVVNGDF</sequence>
<evidence type="ECO:0000256" key="2">
    <source>
        <dbReference type="ARBA" id="ARBA00022448"/>
    </source>
</evidence>
<name>A0A1I6L5S5_9EURY</name>
<dbReference type="PROSITE" id="PS51318">
    <property type="entry name" value="TAT"/>
    <property type="match status" value="1"/>
</dbReference>
<dbReference type="PANTHER" id="PTHR30532:SF1">
    <property type="entry name" value="IRON(3+)-HYDROXAMATE-BINDING PROTEIN FHUD"/>
    <property type="match status" value="1"/>
</dbReference>
<reference evidence="6 7" key="1">
    <citation type="submission" date="2016-10" db="EMBL/GenBank/DDBJ databases">
        <authorList>
            <person name="de Groot N.N."/>
        </authorList>
    </citation>
    <scope>NUCLEOTIDE SEQUENCE [LARGE SCALE GENOMIC DNA]</scope>
    <source>
        <strain evidence="6 7">CGMCC 1.10457</strain>
    </source>
</reference>